<keyword evidence="2" id="KW-1185">Reference proteome</keyword>
<feature type="non-terminal residue" evidence="1">
    <location>
        <position position="1"/>
    </location>
</feature>
<dbReference type="EMBL" id="JAHRHJ020000003">
    <property type="protein sequence ID" value="KAH9320883.1"/>
    <property type="molecule type" value="Genomic_DNA"/>
</dbReference>
<reference evidence="1 2" key="1">
    <citation type="journal article" date="2021" name="Nat. Plants">
        <title>The Taxus genome provides insights into paclitaxel biosynthesis.</title>
        <authorList>
            <person name="Xiong X."/>
            <person name="Gou J."/>
            <person name="Liao Q."/>
            <person name="Li Y."/>
            <person name="Zhou Q."/>
            <person name="Bi G."/>
            <person name="Li C."/>
            <person name="Du R."/>
            <person name="Wang X."/>
            <person name="Sun T."/>
            <person name="Guo L."/>
            <person name="Liang H."/>
            <person name="Lu P."/>
            <person name="Wu Y."/>
            <person name="Zhang Z."/>
            <person name="Ro D.K."/>
            <person name="Shang Y."/>
            <person name="Huang S."/>
            <person name="Yan J."/>
        </authorList>
    </citation>
    <scope>NUCLEOTIDE SEQUENCE [LARGE SCALE GENOMIC DNA]</scope>
    <source>
        <strain evidence="1">Ta-2019</strain>
    </source>
</reference>
<gene>
    <name evidence="1" type="ORF">KI387_015522</name>
</gene>
<feature type="non-terminal residue" evidence="1">
    <location>
        <position position="57"/>
    </location>
</feature>
<proteinExistence type="predicted"/>
<organism evidence="1 2">
    <name type="scientific">Taxus chinensis</name>
    <name type="common">Chinese yew</name>
    <name type="synonym">Taxus wallichiana var. chinensis</name>
    <dbReference type="NCBI Taxonomy" id="29808"/>
    <lineage>
        <taxon>Eukaryota</taxon>
        <taxon>Viridiplantae</taxon>
        <taxon>Streptophyta</taxon>
        <taxon>Embryophyta</taxon>
        <taxon>Tracheophyta</taxon>
        <taxon>Spermatophyta</taxon>
        <taxon>Pinopsida</taxon>
        <taxon>Pinidae</taxon>
        <taxon>Conifers II</taxon>
        <taxon>Cupressales</taxon>
        <taxon>Taxaceae</taxon>
        <taxon>Taxus</taxon>
    </lineage>
</organism>
<evidence type="ECO:0000313" key="1">
    <source>
        <dbReference type="EMBL" id="KAH9320883.1"/>
    </source>
</evidence>
<sequence length="57" mass="5993">SGARNAPEVKVWGMRSMGWWSCGVEVGTERGAGWGFRVRLRNRGVQAVIGGGGCGGE</sequence>
<evidence type="ECO:0000313" key="2">
    <source>
        <dbReference type="Proteomes" id="UP000824469"/>
    </source>
</evidence>
<name>A0AA38LD67_TAXCH</name>
<comment type="caution">
    <text evidence="1">The sequence shown here is derived from an EMBL/GenBank/DDBJ whole genome shotgun (WGS) entry which is preliminary data.</text>
</comment>
<dbReference type="Proteomes" id="UP000824469">
    <property type="component" value="Unassembled WGS sequence"/>
</dbReference>
<protein>
    <submittedName>
        <fullName evidence="1">Uncharacterized protein</fullName>
    </submittedName>
</protein>
<accession>A0AA38LD67</accession>
<dbReference type="AlphaFoldDB" id="A0AA38LD67"/>